<dbReference type="GO" id="GO:0016020">
    <property type="term" value="C:membrane"/>
    <property type="evidence" value="ECO:0007669"/>
    <property type="project" value="UniProtKB-SubCell"/>
</dbReference>
<evidence type="ECO:0000256" key="3">
    <source>
        <dbReference type="ARBA" id="ARBA00022692"/>
    </source>
</evidence>
<accession>A0A4Y1RML3</accession>
<sequence>MEDSTSQVYFPEWIYNLLEQGNDLRIHIGDDEVDVTIARNCNCGSMVHPWHPIDRPSMKVVVQMLEREGENLAMPPNPFASTSS</sequence>
<dbReference type="InterPro" id="IPR045874">
    <property type="entry name" value="LRK10/LRL21-25-like"/>
</dbReference>
<evidence type="ECO:0000256" key="5">
    <source>
        <dbReference type="ARBA" id="ARBA00022989"/>
    </source>
</evidence>
<keyword evidence="2" id="KW-0808">Transferase</keyword>
<protein>
    <submittedName>
        <fullName evidence="8">Uncharacterized protein</fullName>
    </submittedName>
</protein>
<evidence type="ECO:0000256" key="7">
    <source>
        <dbReference type="ARBA" id="ARBA00023180"/>
    </source>
</evidence>
<keyword evidence="3" id="KW-0812">Transmembrane</keyword>
<evidence type="ECO:0000256" key="2">
    <source>
        <dbReference type="ARBA" id="ARBA00022527"/>
    </source>
</evidence>
<evidence type="ECO:0000256" key="4">
    <source>
        <dbReference type="ARBA" id="ARBA00022729"/>
    </source>
</evidence>
<dbReference type="AlphaFoldDB" id="A0A4Y1RML3"/>
<evidence type="ECO:0000256" key="1">
    <source>
        <dbReference type="ARBA" id="ARBA00004479"/>
    </source>
</evidence>
<dbReference type="PANTHER" id="PTHR27009">
    <property type="entry name" value="RUST RESISTANCE KINASE LR10-RELATED"/>
    <property type="match status" value="1"/>
</dbReference>
<keyword evidence="6" id="KW-0472">Membrane</keyword>
<evidence type="ECO:0000256" key="6">
    <source>
        <dbReference type="ARBA" id="ARBA00023136"/>
    </source>
</evidence>
<comment type="subcellular location">
    <subcellularLocation>
        <location evidence="1">Membrane</location>
        <topology evidence="1">Single-pass type I membrane protein</topology>
    </subcellularLocation>
</comment>
<evidence type="ECO:0000313" key="8">
    <source>
        <dbReference type="EMBL" id="BBH05305.1"/>
    </source>
</evidence>
<dbReference type="EMBL" id="AP019302">
    <property type="protein sequence ID" value="BBH05305.1"/>
    <property type="molecule type" value="Genomic_DNA"/>
</dbReference>
<organism evidence="8">
    <name type="scientific">Prunus dulcis</name>
    <name type="common">Almond</name>
    <name type="synonym">Amygdalus dulcis</name>
    <dbReference type="NCBI Taxonomy" id="3755"/>
    <lineage>
        <taxon>Eukaryota</taxon>
        <taxon>Viridiplantae</taxon>
        <taxon>Streptophyta</taxon>
        <taxon>Embryophyta</taxon>
        <taxon>Tracheophyta</taxon>
        <taxon>Spermatophyta</taxon>
        <taxon>Magnoliopsida</taxon>
        <taxon>eudicotyledons</taxon>
        <taxon>Gunneridae</taxon>
        <taxon>Pentapetalae</taxon>
        <taxon>rosids</taxon>
        <taxon>fabids</taxon>
        <taxon>Rosales</taxon>
        <taxon>Rosaceae</taxon>
        <taxon>Amygdaloideae</taxon>
        <taxon>Amygdaleae</taxon>
        <taxon>Prunus</taxon>
    </lineage>
</organism>
<keyword evidence="2" id="KW-0723">Serine/threonine-protein kinase</keyword>
<reference evidence="8" key="1">
    <citation type="journal article" date="2019" name="Science">
        <title>Mutation of a bHLH transcription factor allowed almond domestication.</title>
        <authorList>
            <person name="Sanchez-Perez R."/>
            <person name="Pavan S."/>
            <person name="Mazzeo R."/>
            <person name="Moldovan C."/>
            <person name="Aiese Cigliano R."/>
            <person name="Del Cueto J."/>
            <person name="Ricciardi F."/>
            <person name="Lotti C."/>
            <person name="Ricciardi L."/>
            <person name="Dicenta F."/>
            <person name="Lopez-Marques R.L."/>
            <person name="Lindberg Moller B."/>
        </authorList>
    </citation>
    <scope>NUCLEOTIDE SEQUENCE</scope>
</reference>
<keyword evidence="2" id="KW-0418">Kinase</keyword>
<name>A0A4Y1RML3_PRUDU</name>
<dbReference type="GO" id="GO:0004674">
    <property type="term" value="F:protein serine/threonine kinase activity"/>
    <property type="evidence" value="ECO:0007669"/>
    <property type="project" value="UniProtKB-KW"/>
</dbReference>
<proteinExistence type="predicted"/>
<keyword evidence="7" id="KW-0325">Glycoprotein</keyword>
<keyword evidence="4" id="KW-0732">Signal</keyword>
<gene>
    <name evidence="8" type="ORF">Prudu_016657</name>
</gene>
<keyword evidence="5" id="KW-1133">Transmembrane helix</keyword>